<evidence type="ECO:0000313" key="3">
    <source>
        <dbReference type="EMBL" id="EED36203.1"/>
    </source>
</evidence>
<dbReference type="SUPFAM" id="SSF52540">
    <property type="entry name" value="P-loop containing nucleoside triphosphate hydrolases"/>
    <property type="match status" value="1"/>
</dbReference>
<keyword evidence="2" id="KW-0802">TPR repeat</keyword>
<proteinExistence type="predicted"/>
<sequence>MNATLKQGFTLLESKRYEKAHDIAINAIKTDARDPAPYLLLARIAADHGNHEKAEELFTRAIELDNAPIFRVGFAQYLVTRGDHQQAVALVEGIAAERVDDSHTADSAGVILSRLGLHAAAIHFFRRAIALNPIPANYHYNLGASLQFSGEFDLADAAYRACIEREPGAFRAYTALVSLRKQTTDDNGLAVLEPLFHKEASADGQLQIGHAIAKTHEDLGNYDASLDWLNRAKAAKRESLSDHNNDLDLFAAARATYTAAPAAHSPASTTPPIFIVGLPRTGTTLVDRILGSHSHVVSAGELNTFAGLIKEAAGTGSHRVLDTETLQAATAVDLESVAPEYLKRVAHLVGDSPRFTDKMPLNFFYAGLILKAFPDARIVALRRHPMDSCLSNYRQLFSTGFSYYNYSLSLEDTANYYRAFDQLMAHWRAVLPRERFSEFAYESFVFEQEATTHRLLEFCNLPWEDACLDFQNNAAPVSTASSVQVRQPLYQTSVGRWTRYGKPLQPLQEELKDLIAAYKAP</sequence>
<dbReference type="STRING" id="565045.NOR51B_2151"/>
<dbReference type="Pfam" id="PF13181">
    <property type="entry name" value="TPR_8"/>
    <property type="match status" value="2"/>
</dbReference>
<dbReference type="InterPro" id="IPR027417">
    <property type="entry name" value="P-loop_NTPase"/>
</dbReference>
<dbReference type="eggNOG" id="COG0457">
    <property type="taxonomic scope" value="Bacteria"/>
</dbReference>
<dbReference type="Gene3D" id="3.40.50.300">
    <property type="entry name" value="P-loop containing nucleotide triphosphate hydrolases"/>
    <property type="match status" value="1"/>
</dbReference>
<dbReference type="Pfam" id="PF13469">
    <property type="entry name" value="Sulfotransfer_3"/>
    <property type="match status" value="1"/>
</dbReference>
<name>B8KVD6_9GAMM</name>
<keyword evidence="4" id="KW-1185">Reference proteome</keyword>
<accession>B8KVD6</accession>
<feature type="repeat" description="TPR" evidence="2">
    <location>
        <begin position="35"/>
        <end position="68"/>
    </location>
</feature>
<reference evidence="4" key="1">
    <citation type="journal article" date="2013" name="BMC Microbiol.">
        <title>Taxonomy and evolution of bacteriochlorophyll a-containing members of the OM60/NOR5 clade of marine gammaproteobacteria: description of Luminiphilus syltensis gen. nov., sp. nov., reclassification of Haliea rubra as Pseudohaliea rubra gen. nov., comb. nov., and emendation of Chromatocurvus halotolerans.</title>
        <authorList>
            <person name="Spring S."/>
            <person name="Riedel T."/>
            <person name="Sproer C."/>
            <person name="Yan S."/>
            <person name="Harder J."/>
            <person name="Fuchs B.M."/>
        </authorList>
    </citation>
    <scope>NUCLEOTIDE SEQUENCE [LARGE SCALE GENOMIC DNA]</scope>
    <source>
        <strain evidence="4">NOR51-B</strain>
    </source>
</reference>
<keyword evidence="1 3" id="KW-0808">Transferase</keyword>
<dbReference type="SUPFAM" id="SSF48452">
    <property type="entry name" value="TPR-like"/>
    <property type="match status" value="1"/>
</dbReference>
<dbReference type="AlphaFoldDB" id="B8KVD6"/>
<dbReference type="InterPro" id="IPR026634">
    <property type="entry name" value="TPST-like"/>
</dbReference>
<dbReference type="PANTHER" id="PTHR12788:SF10">
    <property type="entry name" value="PROTEIN-TYROSINE SULFOTRANSFERASE"/>
    <property type="match status" value="1"/>
</dbReference>
<dbReference type="GO" id="GO:0008476">
    <property type="term" value="F:protein-tyrosine sulfotransferase activity"/>
    <property type="evidence" value="ECO:0007669"/>
    <property type="project" value="InterPro"/>
</dbReference>
<dbReference type="SMART" id="SM00028">
    <property type="entry name" value="TPR"/>
    <property type="match status" value="4"/>
</dbReference>
<evidence type="ECO:0000313" key="4">
    <source>
        <dbReference type="Proteomes" id="UP000004699"/>
    </source>
</evidence>
<dbReference type="HOGENOM" id="CLU_017034_1_0_6"/>
<dbReference type="PROSITE" id="PS50005">
    <property type="entry name" value="TPR"/>
    <property type="match status" value="1"/>
</dbReference>
<dbReference type="OrthoDB" id="9815894at2"/>
<protein>
    <submittedName>
        <fullName evidence="3">Sulfotransferase</fullName>
    </submittedName>
</protein>
<dbReference type="InterPro" id="IPR019734">
    <property type="entry name" value="TPR_rpt"/>
</dbReference>
<dbReference type="Proteomes" id="UP000004699">
    <property type="component" value="Unassembled WGS sequence"/>
</dbReference>
<organism evidence="3 4">
    <name type="scientific">Luminiphilus syltensis NOR5-1B</name>
    <dbReference type="NCBI Taxonomy" id="565045"/>
    <lineage>
        <taxon>Bacteria</taxon>
        <taxon>Pseudomonadati</taxon>
        <taxon>Pseudomonadota</taxon>
        <taxon>Gammaproteobacteria</taxon>
        <taxon>Cellvibrionales</taxon>
        <taxon>Halieaceae</taxon>
        <taxon>Luminiphilus</taxon>
    </lineage>
</organism>
<dbReference type="InterPro" id="IPR011990">
    <property type="entry name" value="TPR-like_helical_dom_sf"/>
</dbReference>
<dbReference type="RefSeq" id="WP_009020947.1">
    <property type="nucleotide sequence ID" value="NZ_DS999411.1"/>
</dbReference>
<gene>
    <name evidence="3" type="ORF">NOR51B_2151</name>
</gene>
<dbReference type="PANTHER" id="PTHR12788">
    <property type="entry name" value="PROTEIN-TYROSINE SULFOTRANSFERASE 2"/>
    <property type="match status" value="1"/>
</dbReference>
<dbReference type="Pfam" id="PF14559">
    <property type="entry name" value="TPR_19"/>
    <property type="match status" value="1"/>
</dbReference>
<dbReference type="Gene3D" id="1.25.40.10">
    <property type="entry name" value="Tetratricopeptide repeat domain"/>
    <property type="match status" value="2"/>
</dbReference>
<evidence type="ECO:0000256" key="1">
    <source>
        <dbReference type="ARBA" id="ARBA00022679"/>
    </source>
</evidence>
<dbReference type="EMBL" id="DS999411">
    <property type="protein sequence ID" value="EED36203.1"/>
    <property type="molecule type" value="Genomic_DNA"/>
</dbReference>
<evidence type="ECO:0000256" key="2">
    <source>
        <dbReference type="PROSITE-ProRule" id="PRU00339"/>
    </source>
</evidence>